<keyword evidence="2" id="KW-0560">Oxidoreductase</keyword>
<dbReference type="GO" id="GO:0008876">
    <property type="term" value="F:quinoprotein glucose dehydrogenase activity"/>
    <property type="evidence" value="ECO:0007669"/>
    <property type="project" value="UniProtKB-EC"/>
</dbReference>
<gene>
    <name evidence="2" type="primary">gdhB_6</name>
    <name evidence="2" type="ORF">NMY3_01347</name>
</gene>
<dbReference type="PANTHER" id="PTHR19328:SF13">
    <property type="entry name" value="HIPL1 PROTEIN"/>
    <property type="match status" value="1"/>
</dbReference>
<proteinExistence type="predicted"/>
<feature type="domain" description="Glucose/Sorbosone dehydrogenase" evidence="1">
    <location>
        <begin position="413"/>
        <end position="490"/>
    </location>
</feature>
<dbReference type="SUPFAM" id="SSF50952">
    <property type="entry name" value="Soluble quinoprotein glucose dehydrogenase"/>
    <property type="match status" value="1"/>
</dbReference>
<evidence type="ECO:0000259" key="1">
    <source>
        <dbReference type="Pfam" id="PF07995"/>
    </source>
</evidence>
<sequence>MFIHKDSKFNSTRYIVTVTLFGLILLSVVPATFSGFSINTTITATNIVQTVLAQGEDPFPLTNNETLTPAQQQAREQLLNEQGFSVNVIARNLSAPLNLLYGPDDTLWITERVGKDILRVDPTNGTKLSTMPIPNANQSKGQDGVLGMAFDPNFNSTHHIYVAYTYEKTSDEGAAPELKTKITRFTYDPTTNNISEPLDLISGLSGSSDHNSGRMTFGPDGKLYYTIGDQGKNQLALACLNNMAQHLPTVEEVAAKNWSTYEGKVLRMNPDGSIPEDNPAINGIQSHIYTYGHRNAQGIAIGPTGDIYISEHGDNSDDEVNRLVAGGNYGWPYVSGYIDDKAYQYYNWSAAKNCPELKFNDVAPAPVGVTVKSESEFNATNFVPPIQTFYTVDKGFNFTEAGKSCGEMTSTCYPTVAPSSLRLYTSDTIPGWENNLLMTTLKGGKIIKMTLDDNGTAVKGKPQDLFRSENRYRDIAFSPDGSTIYVITDPAGPVQAMKDGPITPTTTLWSPGALIAFNYVGAGNSTLQ</sequence>
<feature type="domain" description="Glucose/Sorbosone dehydrogenase" evidence="1">
    <location>
        <begin position="94"/>
        <end position="372"/>
    </location>
</feature>
<dbReference type="Gene3D" id="2.120.10.30">
    <property type="entry name" value="TolB, C-terminal domain"/>
    <property type="match status" value="1"/>
</dbReference>
<dbReference type="PANTHER" id="PTHR19328">
    <property type="entry name" value="HEDGEHOG-INTERACTING PROTEIN"/>
    <property type="match status" value="1"/>
</dbReference>
<dbReference type="InterPro" id="IPR011042">
    <property type="entry name" value="6-blade_b-propeller_TolB-like"/>
</dbReference>
<organism evidence="2 3">
    <name type="scientific">Candidatus Nitrosocosmicus oleophilus</name>
    <dbReference type="NCBI Taxonomy" id="1353260"/>
    <lineage>
        <taxon>Archaea</taxon>
        <taxon>Nitrososphaerota</taxon>
        <taxon>Nitrososphaeria</taxon>
        <taxon>Nitrososphaerales</taxon>
        <taxon>Nitrososphaeraceae</taxon>
        <taxon>Candidatus Nitrosocosmicus</taxon>
    </lineage>
</organism>
<dbReference type="KEGG" id="taa:NMY3_01347"/>
<dbReference type="AlphaFoldDB" id="A0A654LZ54"/>
<protein>
    <submittedName>
        <fullName evidence="2">Quinoprotein glucose dehydrogenase B</fullName>
        <ecNumber evidence="2">1.1.5.2</ecNumber>
    </submittedName>
</protein>
<dbReference type="Proteomes" id="UP000058925">
    <property type="component" value="Chromosome"/>
</dbReference>
<dbReference type="GeneID" id="60421413"/>
<reference evidence="3" key="1">
    <citation type="submission" date="2015-10" db="EMBL/GenBank/DDBJ databases">
        <title>Niche specialization of a soil ammonia-oxidizing archaeon, Candidatus Nitrosocosmicus oleophilus.</title>
        <authorList>
            <person name="Jung M.-Y."/>
            <person name="Rhee S.-K."/>
        </authorList>
    </citation>
    <scope>NUCLEOTIDE SEQUENCE [LARGE SCALE GENOMIC DNA]</scope>
    <source>
        <strain evidence="3">MY3</strain>
    </source>
</reference>
<keyword evidence="3" id="KW-1185">Reference proteome</keyword>
<name>A0A654LZ54_9ARCH</name>
<evidence type="ECO:0000313" key="3">
    <source>
        <dbReference type="Proteomes" id="UP000058925"/>
    </source>
</evidence>
<dbReference type="InterPro" id="IPR019893">
    <property type="entry name" value="SndH-like"/>
</dbReference>
<dbReference type="OrthoDB" id="9964at2157"/>
<dbReference type="EMBL" id="CP012850">
    <property type="protein sequence ID" value="ALI35551.1"/>
    <property type="molecule type" value="Genomic_DNA"/>
</dbReference>
<dbReference type="InterPro" id="IPR011041">
    <property type="entry name" value="Quinoprot_gluc/sorb_DH_b-prop"/>
</dbReference>
<accession>A0A654LZ54</accession>
<dbReference type="Pfam" id="PF07995">
    <property type="entry name" value="GSDH"/>
    <property type="match status" value="2"/>
</dbReference>
<dbReference type="NCBIfam" id="TIGR03606">
    <property type="entry name" value="non_repeat_PQQ"/>
    <property type="match status" value="1"/>
</dbReference>
<dbReference type="InterPro" id="IPR012938">
    <property type="entry name" value="Glc/Sorbosone_DH"/>
</dbReference>
<dbReference type="RefSeq" id="WP_196817993.1">
    <property type="nucleotide sequence ID" value="NZ_CP012850.1"/>
</dbReference>
<evidence type="ECO:0000313" key="2">
    <source>
        <dbReference type="EMBL" id="ALI35551.1"/>
    </source>
</evidence>
<dbReference type="EC" id="1.1.5.2" evidence="2"/>